<feature type="region of interest" description="Disordered" evidence="1">
    <location>
        <begin position="100"/>
        <end position="140"/>
    </location>
</feature>
<dbReference type="AlphaFoldDB" id="A0A177P9Z1"/>
<dbReference type="RefSeq" id="WP_064024890.1">
    <property type="nucleotide sequence ID" value="NZ_LUUK01000032.1"/>
</dbReference>
<keyword evidence="3" id="KW-1185">Reference proteome</keyword>
<dbReference type="OrthoDB" id="5574098at2"/>
<feature type="compositionally biased region" description="Polar residues" evidence="1">
    <location>
        <begin position="126"/>
        <end position="140"/>
    </location>
</feature>
<dbReference type="STRING" id="702114.A1355_19265"/>
<dbReference type="Proteomes" id="UP000077628">
    <property type="component" value="Unassembled WGS sequence"/>
</dbReference>
<sequence length="278" mass="30089">MRFEEDDSLIENGQLQEGKQVIDKSRRKFAKAGVAVPVILTLANRPAWGGGTGGVDECTISGFHSIGPNRTAYSGNIVTNPGPRPPKHYCDNPSQWPLSKCKPHSSKHETGGTLEGGSGCRRDRTAPNSWTSNRNDTQKGQWNLNAVWTKSTQAPKTKSELRSNGQNDYATLKRNEATYGYYIFSDTALGPTTNANKTLNDCIKELDQGTDIGLDNCMAWLFVNACDGKHVVGSSLSDVQACFQAVKTGGKYKVGAVDCSAQDIIDFCHHLIADGCTA</sequence>
<reference evidence="3" key="1">
    <citation type="submission" date="2016-03" db="EMBL/GenBank/DDBJ databases">
        <authorList>
            <person name="Heylen K."/>
            <person name="De Vos P."/>
            <person name="Vekeman B."/>
        </authorList>
    </citation>
    <scope>NUCLEOTIDE SEQUENCE [LARGE SCALE GENOMIC DNA]</scope>
    <source>
        <strain evidence="3">R-45383</strain>
    </source>
</reference>
<protein>
    <submittedName>
        <fullName evidence="2">Uncharacterized protein</fullName>
    </submittedName>
</protein>
<name>A0A177P9Z1_9GAMM</name>
<evidence type="ECO:0000313" key="2">
    <source>
        <dbReference type="EMBL" id="OAI26130.1"/>
    </source>
</evidence>
<dbReference type="EMBL" id="LUUK01000032">
    <property type="protein sequence ID" value="OAI26130.1"/>
    <property type="molecule type" value="Genomic_DNA"/>
</dbReference>
<comment type="caution">
    <text evidence="2">The sequence shown here is derived from an EMBL/GenBank/DDBJ whole genome shotgun (WGS) entry which is preliminary data.</text>
</comment>
<evidence type="ECO:0000256" key="1">
    <source>
        <dbReference type="SAM" id="MobiDB-lite"/>
    </source>
</evidence>
<evidence type="ECO:0000313" key="3">
    <source>
        <dbReference type="Proteomes" id="UP000077628"/>
    </source>
</evidence>
<organism evidence="2 3">
    <name type="scientific">Methylomonas koyamae</name>
    <dbReference type="NCBI Taxonomy" id="702114"/>
    <lineage>
        <taxon>Bacteria</taxon>
        <taxon>Pseudomonadati</taxon>
        <taxon>Pseudomonadota</taxon>
        <taxon>Gammaproteobacteria</taxon>
        <taxon>Methylococcales</taxon>
        <taxon>Methylococcaceae</taxon>
        <taxon>Methylomonas</taxon>
    </lineage>
</organism>
<gene>
    <name evidence="2" type="ORF">A1355_19265</name>
</gene>
<accession>A0A177P9Z1</accession>
<proteinExistence type="predicted"/>